<dbReference type="EMBL" id="BJYE01000003">
    <property type="protein sequence ID" value="GEN55918.1"/>
    <property type="molecule type" value="Genomic_DNA"/>
</dbReference>
<evidence type="ECO:0000313" key="1">
    <source>
        <dbReference type="EMBL" id="GEN55918.1"/>
    </source>
</evidence>
<protein>
    <submittedName>
        <fullName evidence="1">Uncharacterized protein</fullName>
    </submittedName>
</protein>
<organism evidence="1 2">
    <name type="scientific">Halolactibacillus alkaliphilus</name>
    <dbReference type="NCBI Taxonomy" id="442899"/>
    <lineage>
        <taxon>Bacteria</taxon>
        <taxon>Bacillati</taxon>
        <taxon>Bacillota</taxon>
        <taxon>Bacilli</taxon>
        <taxon>Bacillales</taxon>
        <taxon>Bacillaceae</taxon>
        <taxon>Halolactibacillus</taxon>
    </lineage>
</organism>
<accession>A0A511WYX7</accession>
<dbReference type="STRING" id="442899.SAMN05720591_10335"/>
<name>A0A511WYX7_9BACI</name>
<dbReference type="RefSeq" id="WP_146876956.1">
    <property type="nucleotide sequence ID" value="NZ_BJYE01000003.1"/>
</dbReference>
<comment type="caution">
    <text evidence="1">The sequence shown here is derived from an EMBL/GenBank/DDBJ whole genome shotgun (WGS) entry which is preliminary data.</text>
</comment>
<evidence type="ECO:0000313" key="2">
    <source>
        <dbReference type="Proteomes" id="UP000321400"/>
    </source>
</evidence>
<dbReference type="Proteomes" id="UP000321400">
    <property type="component" value="Unassembled WGS sequence"/>
</dbReference>
<proteinExistence type="predicted"/>
<gene>
    <name evidence="1" type="ORF">HAL01_03820</name>
</gene>
<sequence>MSRNDMDNDNIKSVKVIRKPNNNYYISVLVESESQALPKTEKAVGLDLGLTDVTN</sequence>
<keyword evidence="2" id="KW-1185">Reference proteome</keyword>
<dbReference type="AlphaFoldDB" id="A0A511WYX7"/>
<reference evidence="1 2" key="1">
    <citation type="submission" date="2019-07" db="EMBL/GenBank/DDBJ databases">
        <title>Whole genome shotgun sequence of Halolactibacillus alkaliphilus NBRC 103919.</title>
        <authorList>
            <person name="Hosoyama A."/>
            <person name="Uohara A."/>
            <person name="Ohji S."/>
            <person name="Ichikawa N."/>
        </authorList>
    </citation>
    <scope>NUCLEOTIDE SEQUENCE [LARGE SCALE GENOMIC DNA]</scope>
    <source>
        <strain evidence="1 2">NBRC 103919</strain>
    </source>
</reference>